<evidence type="ECO:0000313" key="2">
    <source>
        <dbReference type="EMBL" id="OHV39796.1"/>
    </source>
</evidence>
<reference evidence="3" key="1">
    <citation type="submission" date="2016-07" db="EMBL/GenBank/DDBJ databases">
        <title>Sequence Frankia sp. strain CcI1.17.</title>
        <authorList>
            <person name="Ghodhbane-Gtari F."/>
            <person name="Swanson E."/>
            <person name="Gueddou A."/>
            <person name="Morris K."/>
            <person name="Hezbri K."/>
            <person name="Ktari A."/>
            <person name="Nouioui I."/>
            <person name="Abebe-Akele F."/>
            <person name="Simpson S."/>
            <person name="Thomas K."/>
            <person name="Gtari M."/>
            <person name="Tisa L.S."/>
            <person name="Hurst S."/>
        </authorList>
    </citation>
    <scope>NUCLEOTIDE SEQUENCE [LARGE SCALE GENOMIC DNA]</scope>
    <source>
        <strain evidence="3">Cc1.17</strain>
    </source>
</reference>
<keyword evidence="1" id="KW-0812">Transmembrane</keyword>
<sequence length="70" mass="7808">MRYEPVAILDFLKYVIGFLTVIGVWQFDTATTDRVTGVAGIILLLITSFVTRRSVYAPATVDEIRAESRA</sequence>
<dbReference type="EMBL" id="MBLM01000088">
    <property type="protein sequence ID" value="OHV39796.1"/>
    <property type="molecule type" value="Genomic_DNA"/>
</dbReference>
<evidence type="ECO:0008006" key="4">
    <source>
        <dbReference type="Google" id="ProtNLM"/>
    </source>
</evidence>
<dbReference type="AlphaFoldDB" id="A0A1S1R1M9"/>
<keyword evidence="3" id="KW-1185">Reference proteome</keyword>
<evidence type="ECO:0000256" key="1">
    <source>
        <dbReference type="SAM" id="Phobius"/>
    </source>
</evidence>
<keyword evidence="1" id="KW-0472">Membrane</keyword>
<dbReference type="OrthoDB" id="5195004at2"/>
<protein>
    <recommendedName>
        <fullName evidence="4">Holin</fullName>
    </recommendedName>
</protein>
<gene>
    <name evidence="2" type="ORF">CC117_33740</name>
</gene>
<dbReference type="RefSeq" id="WP_071083497.1">
    <property type="nucleotide sequence ID" value="NZ_MBLM01000088.1"/>
</dbReference>
<accession>A0A1S1R1M9</accession>
<evidence type="ECO:0000313" key="3">
    <source>
        <dbReference type="Proteomes" id="UP000179627"/>
    </source>
</evidence>
<keyword evidence="1" id="KW-1133">Transmembrane helix</keyword>
<feature type="transmembrane region" description="Helical" evidence="1">
    <location>
        <begin position="37"/>
        <end position="55"/>
    </location>
</feature>
<feature type="transmembrane region" description="Helical" evidence="1">
    <location>
        <begin position="7"/>
        <end position="25"/>
    </location>
</feature>
<comment type="caution">
    <text evidence="2">The sequence shown here is derived from an EMBL/GenBank/DDBJ whole genome shotgun (WGS) entry which is preliminary data.</text>
</comment>
<proteinExistence type="predicted"/>
<organism evidence="2 3">
    <name type="scientific">Parafrankia colletiae</name>
    <dbReference type="NCBI Taxonomy" id="573497"/>
    <lineage>
        <taxon>Bacteria</taxon>
        <taxon>Bacillati</taxon>
        <taxon>Actinomycetota</taxon>
        <taxon>Actinomycetes</taxon>
        <taxon>Frankiales</taxon>
        <taxon>Frankiaceae</taxon>
        <taxon>Parafrankia</taxon>
    </lineage>
</organism>
<name>A0A1S1R1M9_9ACTN</name>
<dbReference type="Proteomes" id="UP000179627">
    <property type="component" value="Unassembled WGS sequence"/>
</dbReference>